<protein>
    <submittedName>
        <fullName evidence="1">Uncharacterized protein</fullName>
    </submittedName>
</protein>
<proteinExistence type="predicted"/>
<dbReference type="Proteomes" id="UP000590542">
    <property type="component" value="Unassembled WGS sequence"/>
</dbReference>
<reference evidence="1 2" key="1">
    <citation type="journal article" date="2020" name="Biotechnol. Biofuels">
        <title>New insights from the biogas microbiome by comprehensive genome-resolved metagenomics of nearly 1600 species originating from multiple anaerobic digesters.</title>
        <authorList>
            <person name="Campanaro S."/>
            <person name="Treu L."/>
            <person name="Rodriguez-R L.M."/>
            <person name="Kovalovszki A."/>
            <person name="Ziels R.M."/>
            <person name="Maus I."/>
            <person name="Zhu X."/>
            <person name="Kougias P.G."/>
            <person name="Basile A."/>
            <person name="Luo G."/>
            <person name="Schluter A."/>
            <person name="Konstantinidis K.T."/>
            <person name="Angelidaki I."/>
        </authorList>
    </citation>
    <scope>NUCLEOTIDE SEQUENCE [LARGE SCALE GENOMIC DNA]</scope>
    <source>
        <strain evidence="1">AS27yjCOA_202</strain>
    </source>
</reference>
<gene>
    <name evidence="1" type="ORF">GYA37_02075</name>
</gene>
<dbReference type="EMBL" id="JAAZNV010000007">
    <property type="protein sequence ID" value="NMB91617.1"/>
    <property type="molecule type" value="Genomic_DNA"/>
</dbReference>
<evidence type="ECO:0000313" key="2">
    <source>
        <dbReference type="Proteomes" id="UP000590542"/>
    </source>
</evidence>
<organism evidence="1 2">
    <name type="scientific">candidate division WWE3 bacterium</name>
    <dbReference type="NCBI Taxonomy" id="2053526"/>
    <lineage>
        <taxon>Bacteria</taxon>
        <taxon>Katanobacteria</taxon>
    </lineage>
</organism>
<sequence>MLLGTVLGGSALYDQRFARYCDELAEMSVYANDKKYWKDLKGLVNSLLFRSLEHIKEAFKEFNESTSGQESIEPKEKENFFYHSALNCYVVRLPDYSMNKKFIEFCLDGNAEKRTTWLV</sequence>
<dbReference type="AlphaFoldDB" id="A0A7X9E7A9"/>
<accession>A0A7X9E7A9</accession>
<comment type="caution">
    <text evidence="1">The sequence shown here is derived from an EMBL/GenBank/DDBJ whole genome shotgun (WGS) entry which is preliminary data.</text>
</comment>
<evidence type="ECO:0000313" key="1">
    <source>
        <dbReference type="EMBL" id="NMB91617.1"/>
    </source>
</evidence>
<name>A0A7X9E7A9_UNCKA</name>